<comment type="caution">
    <text evidence="1">The sequence shown here is derived from an EMBL/GenBank/DDBJ whole genome shotgun (WGS) entry which is preliminary data.</text>
</comment>
<protein>
    <submittedName>
        <fullName evidence="1">Uncharacterized protein</fullName>
    </submittedName>
</protein>
<dbReference type="RefSeq" id="WP_357786283.1">
    <property type="nucleotide sequence ID" value="NZ_JBFAKC010000010.1"/>
</dbReference>
<evidence type="ECO:0000313" key="1">
    <source>
        <dbReference type="EMBL" id="MEV0710402.1"/>
    </source>
</evidence>
<dbReference type="EMBL" id="JBFAKC010000010">
    <property type="protein sequence ID" value="MEV0710402.1"/>
    <property type="molecule type" value="Genomic_DNA"/>
</dbReference>
<proteinExistence type="predicted"/>
<name>A0ABV3FY89_9NOCA</name>
<reference evidence="1 2" key="1">
    <citation type="submission" date="2024-06" db="EMBL/GenBank/DDBJ databases">
        <title>The Natural Products Discovery Center: Release of the First 8490 Sequenced Strains for Exploring Actinobacteria Biosynthetic Diversity.</title>
        <authorList>
            <person name="Kalkreuter E."/>
            <person name="Kautsar S.A."/>
            <person name="Yang D."/>
            <person name="Bader C.D."/>
            <person name="Teijaro C.N."/>
            <person name="Fluegel L."/>
            <person name="Davis C.M."/>
            <person name="Simpson J.R."/>
            <person name="Lauterbach L."/>
            <person name="Steele A.D."/>
            <person name="Gui C."/>
            <person name="Meng S."/>
            <person name="Li G."/>
            <person name="Viehrig K."/>
            <person name="Ye F."/>
            <person name="Su P."/>
            <person name="Kiefer A.F."/>
            <person name="Nichols A."/>
            <person name="Cepeda A.J."/>
            <person name="Yan W."/>
            <person name="Fan B."/>
            <person name="Jiang Y."/>
            <person name="Adhikari A."/>
            <person name="Zheng C.-J."/>
            <person name="Schuster L."/>
            <person name="Cowan T.M."/>
            <person name="Smanski M.J."/>
            <person name="Chevrette M.G."/>
            <person name="De Carvalho L.P.S."/>
            <person name="Shen B."/>
        </authorList>
    </citation>
    <scope>NUCLEOTIDE SEQUENCE [LARGE SCALE GENOMIC DNA]</scope>
    <source>
        <strain evidence="1 2">NPDC050403</strain>
    </source>
</reference>
<organism evidence="1 2">
    <name type="scientific">Nocardia aurea</name>
    <dbReference type="NCBI Taxonomy" id="2144174"/>
    <lineage>
        <taxon>Bacteria</taxon>
        <taxon>Bacillati</taxon>
        <taxon>Actinomycetota</taxon>
        <taxon>Actinomycetes</taxon>
        <taxon>Mycobacteriales</taxon>
        <taxon>Nocardiaceae</taxon>
        <taxon>Nocardia</taxon>
    </lineage>
</organism>
<sequence length="68" mass="7613">MHTLAMHQLVTTNQEAHRAPVQPFTIEQAHMIMQFHVACRAARCPRKAAAVDVLVDGGRMVLSPIRPR</sequence>
<keyword evidence="2" id="KW-1185">Reference proteome</keyword>
<accession>A0ABV3FY89</accession>
<dbReference type="Proteomes" id="UP001551695">
    <property type="component" value="Unassembled WGS sequence"/>
</dbReference>
<gene>
    <name evidence="1" type="ORF">AB0I48_22820</name>
</gene>
<evidence type="ECO:0000313" key="2">
    <source>
        <dbReference type="Proteomes" id="UP001551695"/>
    </source>
</evidence>